<dbReference type="AlphaFoldDB" id="A0A0D3KQT7"/>
<evidence type="ECO:0000313" key="3">
    <source>
        <dbReference type="Proteomes" id="UP000013827"/>
    </source>
</evidence>
<reference evidence="3" key="1">
    <citation type="journal article" date="2013" name="Nature">
        <title>Pan genome of the phytoplankton Emiliania underpins its global distribution.</title>
        <authorList>
            <person name="Read B.A."/>
            <person name="Kegel J."/>
            <person name="Klute M.J."/>
            <person name="Kuo A."/>
            <person name="Lefebvre S.C."/>
            <person name="Maumus F."/>
            <person name="Mayer C."/>
            <person name="Miller J."/>
            <person name="Monier A."/>
            <person name="Salamov A."/>
            <person name="Young J."/>
            <person name="Aguilar M."/>
            <person name="Claverie J.M."/>
            <person name="Frickenhaus S."/>
            <person name="Gonzalez K."/>
            <person name="Herman E.K."/>
            <person name="Lin Y.C."/>
            <person name="Napier J."/>
            <person name="Ogata H."/>
            <person name="Sarno A.F."/>
            <person name="Shmutz J."/>
            <person name="Schroeder D."/>
            <person name="de Vargas C."/>
            <person name="Verret F."/>
            <person name="von Dassow P."/>
            <person name="Valentin K."/>
            <person name="Van de Peer Y."/>
            <person name="Wheeler G."/>
            <person name="Dacks J.B."/>
            <person name="Delwiche C.F."/>
            <person name="Dyhrman S.T."/>
            <person name="Glockner G."/>
            <person name="John U."/>
            <person name="Richards T."/>
            <person name="Worden A.Z."/>
            <person name="Zhang X."/>
            <person name="Grigoriev I.V."/>
            <person name="Allen A.E."/>
            <person name="Bidle K."/>
            <person name="Borodovsky M."/>
            <person name="Bowler C."/>
            <person name="Brownlee C."/>
            <person name="Cock J.M."/>
            <person name="Elias M."/>
            <person name="Gladyshev V.N."/>
            <person name="Groth M."/>
            <person name="Guda C."/>
            <person name="Hadaegh A."/>
            <person name="Iglesias-Rodriguez M.D."/>
            <person name="Jenkins J."/>
            <person name="Jones B.M."/>
            <person name="Lawson T."/>
            <person name="Leese F."/>
            <person name="Lindquist E."/>
            <person name="Lobanov A."/>
            <person name="Lomsadze A."/>
            <person name="Malik S.B."/>
            <person name="Marsh M.E."/>
            <person name="Mackinder L."/>
            <person name="Mock T."/>
            <person name="Mueller-Roeber B."/>
            <person name="Pagarete A."/>
            <person name="Parker M."/>
            <person name="Probert I."/>
            <person name="Quesneville H."/>
            <person name="Raines C."/>
            <person name="Rensing S.A."/>
            <person name="Riano-Pachon D.M."/>
            <person name="Richier S."/>
            <person name="Rokitta S."/>
            <person name="Shiraiwa Y."/>
            <person name="Soanes D.M."/>
            <person name="van der Giezen M."/>
            <person name="Wahlund T.M."/>
            <person name="Williams B."/>
            <person name="Wilson W."/>
            <person name="Wolfe G."/>
            <person name="Wurch L.L."/>
        </authorList>
    </citation>
    <scope>NUCLEOTIDE SEQUENCE</scope>
</reference>
<dbReference type="EnsemblProtists" id="EOD38122">
    <property type="protein sequence ID" value="EOD38122"/>
    <property type="gene ID" value="EMIHUDRAFT_200584"/>
</dbReference>
<dbReference type="RefSeq" id="XP_005790551.1">
    <property type="nucleotide sequence ID" value="XM_005790494.1"/>
</dbReference>
<dbReference type="HOGENOM" id="CLU_1237009_0_0_1"/>
<dbReference type="KEGG" id="ehx:EMIHUDRAFT_200584"/>
<evidence type="ECO:0000313" key="2">
    <source>
        <dbReference type="EnsemblProtists" id="EOD38122"/>
    </source>
</evidence>
<evidence type="ECO:0008006" key="4">
    <source>
        <dbReference type="Google" id="ProtNLM"/>
    </source>
</evidence>
<dbReference type="Proteomes" id="UP000013827">
    <property type="component" value="Unassembled WGS sequence"/>
</dbReference>
<organism evidence="2 3">
    <name type="scientific">Emiliania huxleyi (strain CCMP1516)</name>
    <dbReference type="NCBI Taxonomy" id="280463"/>
    <lineage>
        <taxon>Eukaryota</taxon>
        <taxon>Haptista</taxon>
        <taxon>Haptophyta</taxon>
        <taxon>Prymnesiophyceae</taxon>
        <taxon>Isochrysidales</taxon>
        <taxon>Noelaerhabdaceae</taxon>
        <taxon>Emiliania</taxon>
    </lineage>
</organism>
<sequence>MQTPGSAGYASAVLAQIASFQPGSKRLEAMKTGLSTESNFYVPPKSNSDPAAARKLNPLPPPPSGSAVPTATSSIRSLMLPILNLAQTGSLLAASSDGGSRQCSASGDVGTQLDSSSAVDLELHHHFLQPQELLDLQQRASAVPEADWLPCSCRAEAATAVLAKECAHVDVGQDPVAAGVLGRLAMLTGSSTSLETLPLVRYRPGATATPLHVDHLPDGARVDE</sequence>
<feature type="compositionally biased region" description="Polar residues" evidence="1">
    <location>
        <begin position="35"/>
        <end position="49"/>
    </location>
</feature>
<keyword evidence="3" id="KW-1185">Reference proteome</keyword>
<accession>A0A0D3KQT7</accession>
<evidence type="ECO:0000256" key="1">
    <source>
        <dbReference type="SAM" id="MobiDB-lite"/>
    </source>
</evidence>
<proteinExistence type="predicted"/>
<protein>
    <recommendedName>
        <fullName evidence="4">Cupin-like domain-containing protein</fullName>
    </recommendedName>
</protein>
<dbReference type="GeneID" id="17283392"/>
<feature type="region of interest" description="Disordered" evidence="1">
    <location>
        <begin position="35"/>
        <end position="70"/>
    </location>
</feature>
<reference evidence="2" key="2">
    <citation type="submission" date="2024-10" db="UniProtKB">
        <authorList>
            <consortium name="EnsemblProtists"/>
        </authorList>
    </citation>
    <scope>IDENTIFICATION</scope>
</reference>
<name>A0A0D3KQT7_EMIH1</name>
<dbReference type="PaxDb" id="2903-EOD38122"/>